<organism evidence="10 11">
    <name type="scientific">Desulfacinum infernum DSM 9756</name>
    <dbReference type="NCBI Taxonomy" id="1121391"/>
    <lineage>
        <taxon>Bacteria</taxon>
        <taxon>Pseudomonadati</taxon>
        <taxon>Thermodesulfobacteriota</taxon>
        <taxon>Syntrophobacteria</taxon>
        <taxon>Syntrophobacterales</taxon>
        <taxon>Syntrophobacteraceae</taxon>
        <taxon>Desulfacinum</taxon>
    </lineage>
</organism>
<dbReference type="PANTHER" id="PTHR30038">
    <property type="entry name" value="ALDEHYDE FERREDOXIN OXIDOREDUCTASE"/>
    <property type="match status" value="1"/>
</dbReference>
<dbReference type="OrthoDB" id="9763894at2"/>
<dbReference type="InterPro" id="IPR036021">
    <property type="entry name" value="Tungsten_al_ferr_oxy-like_C"/>
</dbReference>
<keyword evidence="4" id="KW-0479">Metal-binding</keyword>
<evidence type="ECO:0000256" key="4">
    <source>
        <dbReference type="ARBA" id="ARBA00022723"/>
    </source>
</evidence>
<dbReference type="GO" id="GO:0016625">
    <property type="term" value="F:oxidoreductase activity, acting on the aldehyde or oxo group of donors, iron-sulfur protein as acceptor"/>
    <property type="evidence" value="ECO:0007669"/>
    <property type="project" value="InterPro"/>
</dbReference>
<evidence type="ECO:0000256" key="7">
    <source>
        <dbReference type="ARBA" id="ARBA00023014"/>
    </source>
</evidence>
<proteinExistence type="inferred from homology"/>
<dbReference type="EMBL" id="FQVB01000013">
    <property type="protein sequence ID" value="SHF25354.1"/>
    <property type="molecule type" value="Genomic_DNA"/>
</dbReference>
<evidence type="ECO:0000313" key="10">
    <source>
        <dbReference type="EMBL" id="SHF25354.1"/>
    </source>
</evidence>
<dbReference type="GO" id="GO:0051539">
    <property type="term" value="F:4 iron, 4 sulfur cluster binding"/>
    <property type="evidence" value="ECO:0007669"/>
    <property type="project" value="UniProtKB-KW"/>
</dbReference>
<dbReference type="AlphaFoldDB" id="A0A1M5A553"/>
<evidence type="ECO:0000256" key="8">
    <source>
        <dbReference type="ARBA" id="ARBA00049934"/>
    </source>
</evidence>
<comment type="cofactor">
    <cofactor evidence="1">
        <name>[4Fe-4S] cluster</name>
        <dbReference type="ChEBI" id="CHEBI:49883"/>
    </cofactor>
</comment>
<protein>
    <submittedName>
        <fullName evidence="10">Aldehyde:ferredoxin oxidoreductase</fullName>
    </submittedName>
</protein>
<dbReference type="Gene3D" id="1.10.599.10">
    <property type="entry name" value="Aldehyde Ferredoxin Oxidoreductase Protein, subunit A, domain 3"/>
    <property type="match status" value="1"/>
</dbReference>
<gene>
    <name evidence="10" type="ORF">SAMN02745206_01636</name>
</gene>
<evidence type="ECO:0000259" key="9">
    <source>
        <dbReference type="SMART" id="SM00790"/>
    </source>
</evidence>
<dbReference type="InterPro" id="IPR013984">
    <property type="entry name" value="Ald_Fedxn_OxRdtase_dom2"/>
</dbReference>
<evidence type="ECO:0000256" key="5">
    <source>
        <dbReference type="ARBA" id="ARBA00023002"/>
    </source>
</evidence>
<dbReference type="SMART" id="SM00790">
    <property type="entry name" value="AFOR_N"/>
    <property type="match status" value="1"/>
</dbReference>
<dbReference type="InterPro" id="IPR001203">
    <property type="entry name" value="OxRdtase_Ald_Fedxn_C"/>
</dbReference>
<dbReference type="SUPFAM" id="SSF48310">
    <property type="entry name" value="Aldehyde ferredoxin oxidoreductase, C-terminal domains"/>
    <property type="match status" value="1"/>
</dbReference>
<dbReference type="GO" id="GO:0046872">
    <property type="term" value="F:metal ion binding"/>
    <property type="evidence" value="ECO:0007669"/>
    <property type="project" value="UniProtKB-KW"/>
</dbReference>
<dbReference type="InterPro" id="IPR051919">
    <property type="entry name" value="W-dependent_AOR"/>
</dbReference>
<dbReference type="RefSeq" id="WP_073038498.1">
    <property type="nucleotide sequence ID" value="NZ_FQVB01000013.1"/>
</dbReference>
<dbReference type="Pfam" id="PF01314">
    <property type="entry name" value="AFOR_C"/>
    <property type="match status" value="1"/>
</dbReference>
<dbReference type="InterPro" id="IPR013985">
    <property type="entry name" value="Ald_Fedxn_OxRdtase_dom3"/>
</dbReference>
<comment type="similarity">
    <text evidence="2">Belongs to the AOR/FOR family.</text>
</comment>
<keyword evidence="5" id="KW-0560">Oxidoreductase</keyword>
<accession>A0A1M5A553</accession>
<evidence type="ECO:0000256" key="6">
    <source>
        <dbReference type="ARBA" id="ARBA00023004"/>
    </source>
</evidence>
<dbReference type="InterPro" id="IPR036503">
    <property type="entry name" value="Ald_Fedxn_OxRdtase_N_sf"/>
</dbReference>
<sequence>MNLYAGKILKVDLTHGTVTAEPLPGKWIRRYWGCWGLAVRLYTDLADPVVDPMAPENPLVIMTGPFCGTAVPLASRFCMVSKSPYTGTIFETNCGGAFGPELKYAGYDGLVITGASQRLVTLTIADGDVRLEDASDLAGKGIFETEAALKARPGLAEAKVLAIGPAGENRVGYACIGSEAYRQMGRAGGGALFGSKNLKAVVCRGTGGVAVADMPAFLAKVDHYKKTDLLTEDNLWAKTDGTPILVDVTNEMGIHPTRNFTHGVNEGKDAINSDAIKRNKVADRACASCPLGCGNYTRIKDAAVEGPEYETLCLAGSNCGMNDLEAVIRFNRLCDDLGLDTISAGNTIALAMDLTESGIHDYNLRFGEPDQYLQVLSEIAHLSTDRGRQLARGAWETAAAHGALDRVAASKKLEFPAYEPRGNYGMGVAYATSERGACHLRAFTIFSETPFDVEAMVRHVIADQNKNAIKWSMCFCDFWGTVSPEIMADLLTAGLGEPVTAEELTAAGERIWNLIRLFNVKAGFGSDQDTLPPKIFREPLKGGPHAGRVFSQEDFAKARALYYELRGWDENGMPTDEKLAQLELTRL</sequence>
<evidence type="ECO:0000256" key="3">
    <source>
        <dbReference type="ARBA" id="ARBA00022485"/>
    </source>
</evidence>
<dbReference type="STRING" id="1121391.SAMN02745206_01636"/>
<keyword evidence="6" id="KW-0408">Iron</keyword>
<comment type="cofactor">
    <cofactor evidence="8">
        <name>tungstopterin</name>
        <dbReference type="ChEBI" id="CHEBI:30402"/>
    </cofactor>
</comment>
<dbReference type="PANTHER" id="PTHR30038:SF0">
    <property type="entry name" value="TUNGSTEN-CONTAINING ALDEHYDE FERREDOXIN OXIDOREDUCTASE"/>
    <property type="match status" value="1"/>
</dbReference>
<evidence type="ECO:0000256" key="2">
    <source>
        <dbReference type="ARBA" id="ARBA00011032"/>
    </source>
</evidence>
<evidence type="ECO:0000313" key="11">
    <source>
        <dbReference type="Proteomes" id="UP000184076"/>
    </source>
</evidence>
<keyword evidence="11" id="KW-1185">Reference proteome</keyword>
<dbReference type="Gene3D" id="3.60.9.10">
    <property type="entry name" value="Aldehyde ferredoxin oxidoreductase, N-terminal domain"/>
    <property type="match status" value="1"/>
</dbReference>
<keyword evidence="3" id="KW-0004">4Fe-4S</keyword>
<dbReference type="SUPFAM" id="SSF56228">
    <property type="entry name" value="Aldehyde ferredoxin oxidoreductase, N-terminal domain"/>
    <property type="match status" value="1"/>
</dbReference>
<reference evidence="11" key="1">
    <citation type="submission" date="2016-11" db="EMBL/GenBank/DDBJ databases">
        <authorList>
            <person name="Varghese N."/>
            <person name="Submissions S."/>
        </authorList>
    </citation>
    <scope>NUCLEOTIDE SEQUENCE [LARGE SCALE GENOMIC DNA]</scope>
    <source>
        <strain evidence="11">DSM 9756</strain>
    </source>
</reference>
<feature type="domain" description="Aldehyde ferredoxin oxidoreductase N-terminal" evidence="9">
    <location>
        <begin position="4"/>
        <end position="207"/>
    </location>
</feature>
<name>A0A1M5A553_9BACT</name>
<dbReference type="Proteomes" id="UP000184076">
    <property type="component" value="Unassembled WGS sequence"/>
</dbReference>
<dbReference type="GO" id="GO:0009055">
    <property type="term" value="F:electron transfer activity"/>
    <property type="evidence" value="ECO:0007669"/>
    <property type="project" value="InterPro"/>
</dbReference>
<evidence type="ECO:0000256" key="1">
    <source>
        <dbReference type="ARBA" id="ARBA00001966"/>
    </source>
</evidence>
<dbReference type="InterPro" id="IPR013983">
    <property type="entry name" value="Ald_Fedxn_OxRdtase_N"/>
</dbReference>
<dbReference type="Pfam" id="PF02730">
    <property type="entry name" value="AFOR_N"/>
    <property type="match status" value="1"/>
</dbReference>
<keyword evidence="7" id="KW-0411">Iron-sulfur</keyword>
<dbReference type="Gene3D" id="1.10.569.10">
    <property type="entry name" value="Aldehyde Ferredoxin Oxidoreductase Protein, subunit A, domain 2"/>
    <property type="match status" value="1"/>
</dbReference>